<evidence type="ECO:0000313" key="2">
    <source>
        <dbReference type="EMBL" id="MBT0994953.1"/>
    </source>
</evidence>
<evidence type="ECO:0000313" key="3">
    <source>
        <dbReference type="Proteomes" id="UP000722125"/>
    </source>
</evidence>
<dbReference type="InterPro" id="IPR004260">
    <property type="entry name" value="Pyr-dimer_DNA_glycosylase"/>
</dbReference>
<dbReference type="RefSeq" id="WP_214350692.1">
    <property type="nucleotide sequence ID" value="NZ_JAHBOH010000001.1"/>
</dbReference>
<gene>
    <name evidence="2" type="ORF">KIN34_11730</name>
</gene>
<sequence length="161" mass="17656">MRLWSLHPEHLDQAGLVACWREALLAQAVLLRPEGGYSRHPQLERFRAAPVPLATAGRYLEALADEADLRGYRFDRGRIRVRRPADGPGGSPTDPPGRPTHPDAVSLLVVTDGQLAHEREHLLAKLDARAPEAAARLRATSVRPHPSFVVVPGPVAAWERA</sequence>
<name>A0ABS5U0M2_9CELL</name>
<reference evidence="2 3" key="1">
    <citation type="submission" date="2021-05" db="EMBL/GenBank/DDBJ databases">
        <title>Description of Cellulomonas sp. DKR-3 sp. nov.</title>
        <authorList>
            <person name="Dahal R.H."/>
            <person name="Chaudhary D.K."/>
        </authorList>
    </citation>
    <scope>NUCLEOTIDE SEQUENCE [LARGE SCALE GENOMIC DNA]</scope>
    <source>
        <strain evidence="2 3">DKR-3</strain>
    </source>
</reference>
<dbReference type="EMBL" id="JAHBOH010000001">
    <property type="protein sequence ID" value="MBT0994953.1"/>
    <property type="molecule type" value="Genomic_DNA"/>
</dbReference>
<proteinExistence type="predicted"/>
<evidence type="ECO:0008006" key="4">
    <source>
        <dbReference type="Google" id="ProtNLM"/>
    </source>
</evidence>
<accession>A0ABS5U0M2</accession>
<dbReference type="Proteomes" id="UP000722125">
    <property type="component" value="Unassembled WGS sequence"/>
</dbReference>
<comment type="caution">
    <text evidence="2">The sequence shown here is derived from an EMBL/GenBank/DDBJ whole genome shotgun (WGS) entry which is preliminary data.</text>
</comment>
<feature type="region of interest" description="Disordered" evidence="1">
    <location>
        <begin position="80"/>
        <end position="103"/>
    </location>
</feature>
<evidence type="ECO:0000256" key="1">
    <source>
        <dbReference type="SAM" id="MobiDB-lite"/>
    </source>
</evidence>
<protein>
    <recommendedName>
        <fullName evidence="4">Pyrimidine dimer DNA glycosylase /DNA-(Apurinic or apyrimidinic site) lyase</fullName>
    </recommendedName>
</protein>
<organism evidence="2 3">
    <name type="scientific">Cellulomonas fulva</name>
    <dbReference type="NCBI Taxonomy" id="2835530"/>
    <lineage>
        <taxon>Bacteria</taxon>
        <taxon>Bacillati</taxon>
        <taxon>Actinomycetota</taxon>
        <taxon>Actinomycetes</taxon>
        <taxon>Micrococcales</taxon>
        <taxon>Cellulomonadaceae</taxon>
        <taxon>Cellulomonas</taxon>
    </lineage>
</organism>
<keyword evidence="3" id="KW-1185">Reference proteome</keyword>
<dbReference type="Pfam" id="PF03013">
    <property type="entry name" value="Pyr_excise"/>
    <property type="match status" value="1"/>
</dbReference>